<dbReference type="PANTHER" id="PTHR43806:SF11">
    <property type="entry name" value="CEREVISIN-RELATED"/>
    <property type="match status" value="1"/>
</dbReference>
<keyword evidence="2" id="KW-0645">Protease</keyword>
<gene>
    <name evidence="8" type="ORF">ETD85_46635</name>
</gene>
<comment type="caution">
    <text evidence="8">The sequence shown here is derived from an EMBL/GenBank/DDBJ whole genome shotgun (WGS) entry which is preliminary data.</text>
</comment>
<dbReference type="Proteomes" id="UP000306628">
    <property type="component" value="Unassembled WGS sequence"/>
</dbReference>
<feature type="signal peptide" evidence="6">
    <location>
        <begin position="1"/>
        <end position="23"/>
    </location>
</feature>
<comment type="caution">
    <text evidence="5">Lacks conserved residue(s) required for the propagation of feature annotation.</text>
</comment>
<evidence type="ECO:0000313" key="8">
    <source>
        <dbReference type="EMBL" id="TMR24374.1"/>
    </source>
</evidence>
<dbReference type="PANTHER" id="PTHR43806">
    <property type="entry name" value="PEPTIDASE S8"/>
    <property type="match status" value="1"/>
</dbReference>
<dbReference type="AlphaFoldDB" id="A0A5S4FVJ4"/>
<feature type="chain" id="PRO_5038430185" description="Peptidase S8/S53 domain-containing protein" evidence="6">
    <location>
        <begin position="24"/>
        <end position="330"/>
    </location>
</feature>
<name>A0A5S4FVJ4_9ACTN</name>
<protein>
    <recommendedName>
        <fullName evidence="7">Peptidase S8/S53 domain-containing protein</fullName>
    </recommendedName>
</protein>
<dbReference type="InterPro" id="IPR036852">
    <property type="entry name" value="Peptidase_S8/S53_dom_sf"/>
</dbReference>
<dbReference type="GO" id="GO:0006508">
    <property type="term" value="P:proteolysis"/>
    <property type="evidence" value="ECO:0007669"/>
    <property type="project" value="UniProtKB-KW"/>
</dbReference>
<keyword evidence="3" id="KW-0378">Hydrolase</keyword>
<dbReference type="InterPro" id="IPR050131">
    <property type="entry name" value="Peptidase_S8_subtilisin-like"/>
</dbReference>
<evidence type="ECO:0000256" key="5">
    <source>
        <dbReference type="PROSITE-ProRule" id="PRU01240"/>
    </source>
</evidence>
<evidence type="ECO:0000256" key="3">
    <source>
        <dbReference type="ARBA" id="ARBA00022801"/>
    </source>
</evidence>
<evidence type="ECO:0000256" key="6">
    <source>
        <dbReference type="SAM" id="SignalP"/>
    </source>
</evidence>
<evidence type="ECO:0000313" key="9">
    <source>
        <dbReference type="Proteomes" id="UP000306628"/>
    </source>
</evidence>
<keyword evidence="6" id="KW-0732">Signal</keyword>
<keyword evidence="4" id="KW-0720">Serine protease</keyword>
<feature type="domain" description="Peptidase S8/S53" evidence="7">
    <location>
        <begin position="109"/>
        <end position="308"/>
    </location>
</feature>
<proteinExistence type="inferred from homology"/>
<evidence type="ECO:0000256" key="2">
    <source>
        <dbReference type="ARBA" id="ARBA00022670"/>
    </source>
</evidence>
<comment type="similarity">
    <text evidence="1 5">Belongs to the peptidase S8 family.</text>
</comment>
<evidence type="ECO:0000259" key="7">
    <source>
        <dbReference type="Pfam" id="PF00082"/>
    </source>
</evidence>
<sequence length="330" mass="33800">MRTRRRIRAQALAALLCSGLVVSGTGPPAAVGVMGNAAGAAKQVTSGPGSPGTQTDPPRALDVLDQRDLQPSGTFSWRTTARNVHAYVLGDKIATTHTTFGGRAVNGPDFTGNPSCSPYDNWGTGLASAVGGTRHGVAKEVQIVGVRVMACAVTTTPQRLIQGLDWVSANAVRPAVAVLNVTVGADPAVDAAALRLIHSGVTLVTDSGTVDLTGDQDSTKVSPARLPEAITVGRSWGAIIESSVTRTGPNVDLFAWFSTMAVGGGSDEYAPTLNSVGLAAGAAALILSEQPAWIPAQVHRALVDNATPGLIRNPPRDTPNLMLHVGLAGS</sequence>
<dbReference type="InterPro" id="IPR000209">
    <property type="entry name" value="Peptidase_S8/S53_dom"/>
</dbReference>
<keyword evidence="9" id="KW-1185">Reference proteome</keyword>
<dbReference type="GO" id="GO:0004252">
    <property type="term" value="F:serine-type endopeptidase activity"/>
    <property type="evidence" value="ECO:0007669"/>
    <property type="project" value="InterPro"/>
</dbReference>
<accession>A0A5S4FVJ4</accession>
<evidence type="ECO:0000256" key="4">
    <source>
        <dbReference type="ARBA" id="ARBA00022825"/>
    </source>
</evidence>
<dbReference type="PROSITE" id="PS51892">
    <property type="entry name" value="SUBTILASE"/>
    <property type="match status" value="1"/>
</dbReference>
<dbReference type="EMBL" id="VCKX01000241">
    <property type="protein sequence ID" value="TMR24374.1"/>
    <property type="molecule type" value="Genomic_DNA"/>
</dbReference>
<dbReference type="OrthoDB" id="9766923at2"/>
<dbReference type="RefSeq" id="WP_138696281.1">
    <property type="nucleotide sequence ID" value="NZ_JBHSAZ010000017.1"/>
</dbReference>
<dbReference type="Gene3D" id="3.40.50.200">
    <property type="entry name" value="Peptidase S8/S53 domain"/>
    <property type="match status" value="1"/>
</dbReference>
<reference evidence="8 9" key="1">
    <citation type="submission" date="2019-05" db="EMBL/GenBank/DDBJ databases">
        <title>Draft genome sequence of Nonomuraea zeae DSM 100528.</title>
        <authorList>
            <person name="Saricaoglu S."/>
            <person name="Isik K."/>
        </authorList>
    </citation>
    <scope>NUCLEOTIDE SEQUENCE [LARGE SCALE GENOMIC DNA]</scope>
    <source>
        <strain evidence="8 9">DSM 100528</strain>
    </source>
</reference>
<evidence type="ECO:0000256" key="1">
    <source>
        <dbReference type="ARBA" id="ARBA00011073"/>
    </source>
</evidence>
<dbReference type="GO" id="GO:0005615">
    <property type="term" value="C:extracellular space"/>
    <property type="evidence" value="ECO:0007669"/>
    <property type="project" value="TreeGrafter"/>
</dbReference>
<dbReference type="SUPFAM" id="SSF52743">
    <property type="entry name" value="Subtilisin-like"/>
    <property type="match status" value="1"/>
</dbReference>
<organism evidence="8 9">
    <name type="scientific">Nonomuraea zeae</name>
    <dbReference type="NCBI Taxonomy" id="1642303"/>
    <lineage>
        <taxon>Bacteria</taxon>
        <taxon>Bacillati</taxon>
        <taxon>Actinomycetota</taxon>
        <taxon>Actinomycetes</taxon>
        <taxon>Streptosporangiales</taxon>
        <taxon>Streptosporangiaceae</taxon>
        <taxon>Nonomuraea</taxon>
    </lineage>
</organism>
<dbReference type="Pfam" id="PF00082">
    <property type="entry name" value="Peptidase_S8"/>
    <property type="match status" value="1"/>
</dbReference>